<reference evidence="1 2" key="1">
    <citation type="journal article" date="2021" name="Elife">
        <title>Chloroplast acquisition without the gene transfer in kleptoplastic sea slugs, Plakobranchus ocellatus.</title>
        <authorList>
            <person name="Maeda T."/>
            <person name="Takahashi S."/>
            <person name="Yoshida T."/>
            <person name="Shimamura S."/>
            <person name="Takaki Y."/>
            <person name="Nagai Y."/>
            <person name="Toyoda A."/>
            <person name="Suzuki Y."/>
            <person name="Arimoto A."/>
            <person name="Ishii H."/>
            <person name="Satoh N."/>
            <person name="Nishiyama T."/>
            <person name="Hasebe M."/>
            <person name="Maruyama T."/>
            <person name="Minagawa J."/>
            <person name="Obokata J."/>
            <person name="Shigenobu S."/>
        </authorList>
    </citation>
    <scope>NUCLEOTIDE SEQUENCE [LARGE SCALE GENOMIC DNA]</scope>
</reference>
<keyword evidence="2" id="KW-1185">Reference proteome</keyword>
<accession>A0AAV4JKT0</accession>
<sequence>MAVHCIEGWNSLGSHAAKAMPYGNFLKKKRNMENHTEPWKITCVQDIVTMIKSPKVGNHDSPFLSTLIFPFDVSICTAVGPLLDVVSPAPCRASSTSSALNSDLQR</sequence>
<dbReference type="Proteomes" id="UP000762676">
    <property type="component" value="Unassembled WGS sequence"/>
</dbReference>
<evidence type="ECO:0000313" key="2">
    <source>
        <dbReference type="Proteomes" id="UP000762676"/>
    </source>
</evidence>
<name>A0AAV4JKT0_9GAST</name>
<evidence type="ECO:0000313" key="1">
    <source>
        <dbReference type="EMBL" id="GFS22704.1"/>
    </source>
</evidence>
<gene>
    <name evidence="1" type="ORF">ElyMa_003370800</name>
</gene>
<organism evidence="1 2">
    <name type="scientific">Elysia marginata</name>
    <dbReference type="NCBI Taxonomy" id="1093978"/>
    <lineage>
        <taxon>Eukaryota</taxon>
        <taxon>Metazoa</taxon>
        <taxon>Spiralia</taxon>
        <taxon>Lophotrochozoa</taxon>
        <taxon>Mollusca</taxon>
        <taxon>Gastropoda</taxon>
        <taxon>Heterobranchia</taxon>
        <taxon>Euthyneura</taxon>
        <taxon>Panpulmonata</taxon>
        <taxon>Sacoglossa</taxon>
        <taxon>Placobranchoidea</taxon>
        <taxon>Plakobranchidae</taxon>
        <taxon>Elysia</taxon>
    </lineage>
</organism>
<dbReference type="EMBL" id="BMAT01006944">
    <property type="protein sequence ID" value="GFS22704.1"/>
    <property type="molecule type" value="Genomic_DNA"/>
</dbReference>
<dbReference type="AlphaFoldDB" id="A0AAV4JKT0"/>
<comment type="caution">
    <text evidence="1">The sequence shown here is derived from an EMBL/GenBank/DDBJ whole genome shotgun (WGS) entry which is preliminary data.</text>
</comment>
<proteinExistence type="predicted"/>
<protein>
    <submittedName>
        <fullName evidence="1">Uncharacterized protein</fullName>
    </submittedName>
</protein>